<evidence type="ECO:0000259" key="4">
    <source>
        <dbReference type="PROSITE" id="PS50235"/>
    </source>
</evidence>
<sequence>MVETRSGKMQDTSEERIKAEESAKPQPGLPCHKKHAAGLFNQGNTCYSDAVVQCMAHTAPIINECCKEFSPDMLNTDSINGGLILKRFGMLLKAIWSEERAFCPIEFQKQIGMVEEKFGNNTQQDPMEFLQYLLQELHEDFNRTTESPEITETTNEALISWQIYLNQESSPIVDTFAGQIVSTRFCQFCQNISENYEIFKDLSLAIHLKENPSLMDCLEEHFKTEVLDDFTCSNCGTKNSIKKYGVTQWPRVLTLQLKRFSAFDLAKIKKMVIAQQLWTFHNLDRKPNTSCMHFLDTGHCTATCRHPTTNQWYYYNDDSVSKISKDVNTADAYILFYEKMP</sequence>
<reference evidence="5 6" key="1">
    <citation type="submission" date="2022-01" db="EMBL/GenBank/DDBJ databases">
        <title>A chromosomal length assembly of Cordylochernes scorpioides.</title>
        <authorList>
            <person name="Zeh D."/>
            <person name="Zeh J."/>
        </authorList>
    </citation>
    <scope>NUCLEOTIDE SEQUENCE [LARGE SCALE GENOMIC DNA]</scope>
    <source>
        <strain evidence="5">IN4F17</strain>
        <tissue evidence="5">Whole Body</tissue>
    </source>
</reference>
<dbReference type="InterPro" id="IPR050185">
    <property type="entry name" value="Ub_carboxyl-term_hydrolase"/>
</dbReference>
<comment type="catalytic activity">
    <reaction evidence="1">
        <text>Thiol-dependent hydrolysis of ester, thioester, amide, peptide and isopeptide bonds formed by the C-terminal Gly of ubiquitin (a 76-residue protein attached to proteins as an intracellular targeting signal).</text>
        <dbReference type="EC" id="3.4.19.12"/>
    </reaction>
</comment>
<dbReference type="InterPro" id="IPR028889">
    <property type="entry name" value="USP"/>
</dbReference>
<organism evidence="5 6">
    <name type="scientific">Cordylochernes scorpioides</name>
    <dbReference type="NCBI Taxonomy" id="51811"/>
    <lineage>
        <taxon>Eukaryota</taxon>
        <taxon>Metazoa</taxon>
        <taxon>Ecdysozoa</taxon>
        <taxon>Arthropoda</taxon>
        <taxon>Chelicerata</taxon>
        <taxon>Arachnida</taxon>
        <taxon>Pseudoscorpiones</taxon>
        <taxon>Cheliferoidea</taxon>
        <taxon>Chernetidae</taxon>
        <taxon>Cordylochernes</taxon>
    </lineage>
</organism>
<evidence type="ECO:0000313" key="5">
    <source>
        <dbReference type="EMBL" id="UYV73880.1"/>
    </source>
</evidence>
<dbReference type="SUPFAM" id="SSF54001">
    <property type="entry name" value="Cysteine proteinases"/>
    <property type="match status" value="1"/>
</dbReference>
<gene>
    <name evidence="5" type="ORF">LAZ67_11001253</name>
</gene>
<proteinExistence type="predicted"/>
<dbReference type="EC" id="3.4.19.12" evidence="2"/>
<dbReference type="Gene3D" id="3.90.70.10">
    <property type="entry name" value="Cysteine proteinases"/>
    <property type="match status" value="1"/>
</dbReference>
<dbReference type="InterPro" id="IPR038765">
    <property type="entry name" value="Papain-like_cys_pep_sf"/>
</dbReference>
<evidence type="ECO:0000256" key="3">
    <source>
        <dbReference type="SAM" id="MobiDB-lite"/>
    </source>
</evidence>
<keyword evidence="6" id="KW-1185">Reference proteome</keyword>
<name>A0ABY6L268_9ARAC</name>
<dbReference type="PROSITE" id="PS50235">
    <property type="entry name" value="USP_3"/>
    <property type="match status" value="1"/>
</dbReference>
<dbReference type="InterPro" id="IPR001394">
    <property type="entry name" value="Peptidase_C19_UCH"/>
</dbReference>
<dbReference type="PANTHER" id="PTHR21646:SF23">
    <property type="entry name" value="UBIQUITIN CARBOXYL-TERMINAL HYDROLASE USP2"/>
    <property type="match status" value="1"/>
</dbReference>
<evidence type="ECO:0000256" key="2">
    <source>
        <dbReference type="ARBA" id="ARBA00012759"/>
    </source>
</evidence>
<feature type="domain" description="USP" evidence="4">
    <location>
        <begin position="37"/>
        <end position="340"/>
    </location>
</feature>
<dbReference type="Pfam" id="PF00443">
    <property type="entry name" value="UCH"/>
    <property type="match status" value="1"/>
</dbReference>
<feature type="compositionally biased region" description="Basic and acidic residues" evidence="3">
    <location>
        <begin position="1"/>
        <end position="23"/>
    </location>
</feature>
<dbReference type="Proteomes" id="UP001235939">
    <property type="component" value="Chromosome 11"/>
</dbReference>
<protein>
    <recommendedName>
        <fullName evidence="2">ubiquitinyl hydrolase 1</fullName>
        <ecNumber evidence="2">3.4.19.12</ecNumber>
    </recommendedName>
</protein>
<accession>A0ABY6L268</accession>
<dbReference type="EMBL" id="CP092873">
    <property type="protein sequence ID" value="UYV73880.1"/>
    <property type="molecule type" value="Genomic_DNA"/>
</dbReference>
<dbReference type="PANTHER" id="PTHR21646">
    <property type="entry name" value="UBIQUITIN CARBOXYL-TERMINAL HYDROLASE"/>
    <property type="match status" value="1"/>
</dbReference>
<evidence type="ECO:0000256" key="1">
    <source>
        <dbReference type="ARBA" id="ARBA00000707"/>
    </source>
</evidence>
<evidence type="ECO:0000313" key="6">
    <source>
        <dbReference type="Proteomes" id="UP001235939"/>
    </source>
</evidence>
<dbReference type="CDD" id="cd02257">
    <property type="entry name" value="Peptidase_C19"/>
    <property type="match status" value="1"/>
</dbReference>
<feature type="region of interest" description="Disordered" evidence="3">
    <location>
        <begin position="1"/>
        <end position="30"/>
    </location>
</feature>